<evidence type="ECO:0000313" key="3">
    <source>
        <dbReference type="EMBL" id="CBZ50358.1"/>
    </source>
</evidence>
<feature type="region of interest" description="Disordered" evidence="1">
    <location>
        <begin position="189"/>
        <end position="377"/>
    </location>
</feature>
<dbReference type="InterPro" id="IPR020904">
    <property type="entry name" value="Sc_DH/Rdtase_CS"/>
</dbReference>
<dbReference type="PANTHER" id="PTHR43313:SF50">
    <property type="entry name" value="GH26015P"/>
    <property type="match status" value="1"/>
</dbReference>
<dbReference type="EMBL" id="FR823383">
    <property type="protein sequence ID" value="CBZ50358.1"/>
    <property type="molecule type" value="Genomic_DNA"/>
</dbReference>
<reference evidence="5" key="3">
    <citation type="journal article" date="2012" name="PLoS Pathog.">
        <title>Comparative genomics of the apicomplexan parasites Toxoplasma gondii and Neospora caninum: Coccidia differing in host range and transmission strategy.</title>
        <authorList>
            <person name="Reid A.J."/>
            <person name="Vermont S.J."/>
            <person name="Cotton J.A."/>
            <person name="Harris D."/>
            <person name="Hill-Cawthorne G.A."/>
            <person name="Konen-Waisman S."/>
            <person name="Latham S.M."/>
            <person name="Mourier T."/>
            <person name="Norton R."/>
            <person name="Quail M.A."/>
            <person name="Sanders M."/>
            <person name="Shanmugam D."/>
            <person name="Sohal A."/>
            <person name="Wasmuth J.D."/>
            <person name="Brunk B."/>
            <person name="Grigg M.E."/>
            <person name="Howard J.C."/>
            <person name="Parkinson J."/>
            <person name="Roos D.S."/>
            <person name="Trees A.J."/>
            <person name="Berriman M."/>
            <person name="Pain A."/>
            <person name="Wastling J.M."/>
        </authorList>
    </citation>
    <scope>NUCLEOTIDE SEQUENCE [LARGE SCALE GENOMIC DNA]</scope>
    <source>
        <strain evidence="5">Liverpool</strain>
    </source>
</reference>
<protein>
    <submittedName>
        <fullName evidence="3">Putative short chain dehydrogenase domain-containing protein</fullName>
    </submittedName>
    <submittedName>
        <fullName evidence="4">Short chain dehydrogenase domain-containing protein, putative</fullName>
    </submittedName>
</protein>
<dbReference type="RefSeq" id="XP_003880392.1">
    <property type="nucleotide sequence ID" value="XM_003880343.1"/>
</dbReference>
<feature type="compositionally biased region" description="Basic and acidic residues" evidence="1">
    <location>
        <begin position="311"/>
        <end position="333"/>
    </location>
</feature>
<feature type="transmembrane region" description="Helical" evidence="2">
    <location>
        <begin position="596"/>
        <end position="629"/>
    </location>
</feature>
<dbReference type="AlphaFoldDB" id="F0V9D3"/>
<dbReference type="eggNOG" id="KOG1610">
    <property type="taxonomic scope" value="Eukaryota"/>
</dbReference>
<reference evidence="4" key="4">
    <citation type="journal article" date="2015" name="PLoS ONE">
        <title>Comprehensive Evaluation of Toxoplasma gondii VEG and Neospora caninum LIV Genomes with Tachyzoite Stage Transcriptome and Proteome Defines Novel Transcript Features.</title>
        <authorList>
            <person name="Ramaprasad A."/>
            <person name="Mourier T."/>
            <person name="Naeem R."/>
            <person name="Malas T.B."/>
            <person name="Moussa E."/>
            <person name="Panigrahi A."/>
            <person name="Vermont S.J."/>
            <person name="Otto T.D."/>
            <person name="Wastling J."/>
            <person name="Pain A."/>
        </authorList>
    </citation>
    <scope>NUCLEOTIDE SEQUENCE</scope>
    <source>
        <strain evidence="4">Liverpool</strain>
    </source>
</reference>
<dbReference type="OrthoDB" id="427258at2759"/>
<dbReference type="GO" id="GO:0008202">
    <property type="term" value="P:steroid metabolic process"/>
    <property type="evidence" value="ECO:0007669"/>
    <property type="project" value="TreeGrafter"/>
</dbReference>
<dbReference type="VEuPathDB" id="ToxoDB:NCLIV_008280"/>
<proteinExistence type="predicted"/>
<dbReference type="GO" id="GO:0016491">
    <property type="term" value="F:oxidoreductase activity"/>
    <property type="evidence" value="ECO:0007669"/>
    <property type="project" value="TreeGrafter"/>
</dbReference>
<evidence type="ECO:0000313" key="5">
    <source>
        <dbReference type="Proteomes" id="UP000007494"/>
    </source>
</evidence>
<feature type="transmembrane region" description="Helical" evidence="2">
    <location>
        <begin position="41"/>
        <end position="60"/>
    </location>
</feature>
<dbReference type="PANTHER" id="PTHR43313">
    <property type="entry name" value="SHORT-CHAIN DEHYDROGENASE/REDUCTASE FAMILY 9C"/>
    <property type="match status" value="1"/>
</dbReference>
<feature type="compositionally biased region" description="Basic and acidic residues" evidence="1">
    <location>
        <begin position="195"/>
        <end position="263"/>
    </location>
</feature>
<dbReference type="Proteomes" id="UP000007494">
    <property type="component" value="Chromosome III"/>
</dbReference>
<dbReference type="Pfam" id="PF00106">
    <property type="entry name" value="adh_short"/>
    <property type="match status" value="1"/>
</dbReference>
<feature type="transmembrane region" description="Helical" evidence="2">
    <location>
        <begin position="141"/>
        <end position="166"/>
    </location>
</feature>
<name>F0V9D3_NEOCL</name>
<dbReference type="PROSITE" id="PS00061">
    <property type="entry name" value="ADH_SHORT"/>
    <property type="match status" value="1"/>
</dbReference>
<dbReference type="EMBL" id="LN714477">
    <property type="protein sequence ID" value="CEL64964.1"/>
    <property type="molecule type" value="Genomic_DNA"/>
</dbReference>
<reference evidence="3" key="1">
    <citation type="submission" date="2011-02" db="EMBL/GenBank/DDBJ databases">
        <authorList>
            <person name="Aslett M."/>
        </authorList>
    </citation>
    <scope>NUCLEOTIDE SEQUENCE</scope>
    <source>
        <strain evidence="3">Liverpool</strain>
    </source>
</reference>
<dbReference type="GeneID" id="13441384"/>
<keyword evidence="5" id="KW-1185">Reference proteome</keyword>
<keyword evidence="2" id="KW-1133">Transmembrane helix</keyword>
<evidence type="ECO:0000313" key="4">
    <source>
        <dbReference type="EMBL" id="CEL64964.1"/>
    </source>
</evidence>
<keyword evidence="2" id="KW-0472">Membrane</keyword>
<evidence type="ECO:0000256" key="2">
    <source>
        <dbReference type="SAM" id="Phobius"/>
    </source>
</evidence>
<feature type="transmembrane region" description="Helical" evidence="2">
    <location>
        <begin position="105"/>
        <end position="129"/>
    </location>
</feature>
<dbReference type="SUPFAM" id="SSF51735">
    <property type="entry name" value="NAD(P)-binding Rossmann-fold domains"/>
    <property type="match status" value="1"/>
</dbReference>
<feature type="compositionally biased region" description="Basic and acidic residues" evidence="1">
    <location>
        <begin position="275"/>
        <end position="289"/>
    </location>
</feature>
<accession>F0V9D3</accession>
<gene>
    <name evidence="4" type="ORF">BN1204_008280</name>
    <name evidence="3" type="ORF">NCLIV_008280</name>
</gene>
<dbReference type="InterPro" id="IPR036291">
    <property type="entry name" value="NAD(P)-bd_dom_sf"/>
</dbReference>
<keyword evidence="2" id="KW-0812">Transmembrane</keyword>
<dbReference type="InParanoid" id="F0V9D3"/>
<feature type="compositionally biased region" description="Low complexity" evidence="1">
    <location>
        <begin position="361"/>
        <end position="377"/>
    </location>
</feature>
<sequence length="643" mass="68594">MVLSLVCLSLSWSVFLRSASTLLPSLALRRRLFVQERRTCLLSGISLFTKHSAFVLFLAVGKGAETGLWALSLLAVGRASFVSAVDSSRAWTDLIPAHWHLSSFSLRLVLGISVLRSLAFILLVFKSWIEQARARDRKLAVFVTGASSGIGLQIARLLLALDFFVIGTHLHTEESRLIFGEIHGGDEGVPAPRCGEGKLQERQKITQDREKKKDGAENEAEARHGDAIGEEAAGEREKRETEVDHQQGETRWRRPEDRAETRRGGTGGEACAAAVKEKGDAGDGMKCEAGDGGDEAMKTAGVVSAGTTRELPVKEREGAETAEETPHAEKAPRDGGLTLASRRASPPSNPLLRGADGTGEASPVSAPSRPSGSASSARPSRLLLLPVDVTQSADVSQAAFAAARFLRENDIPGLYAVVNCAGVWDWNFIQNQSPQASLSLEEYDMAESELVWTRLLDVNLLGSVRVLQAFLPLLQAFNLSVASSDSRSTPPASVGSGTPSSIFSLFAARVSHALRTRFLPPLSSRVVFVGSILGRLSAPAQTAYCASKAGVRLLAEGARSDLRESGVHVVLAAGSNTDPSVRQGPVTHAPPKLLSWTGFAALFFLSTGFSFFAPCFFLFSLVVFCGVFGSLEICLGDGQAAGL</sequence>
<evidence type="ECO:0000256" key="1">
    <source>
        <dbReference type="SAM" id="MobiDB-lite"/>
    </source>
</evidence>
<organism evidence="3 5">
    <name type="scientific">Neospora caninum (strain Liverpool)</name>
    <dbReference type="NCBI Taxonomy" id="572307"/>
    <lineage>
        <taxon>Eukaryota</taxon>
        <taxon>Sar</taxon>
        <taxon>Alveolata</taxon>
        <taxon>Apicomplexa</taxon>
        <taxon>Conoidasida</taxon>
        <taxon>Coccidia</taxon>
        <taxon>Eucoccidiorida</taxon>
        <taxon>Eimeriorina</taxon>
        <taxon>Sarcocystidae</taxon>
        <taxon>Neospora</taxon>
    </lineage>
</organism>
<dbReference type="Gene3D" id="3.40.50.720">
    <property type="entry name" value="NAD(P)-binding Rossmann-like Domain"/>
    <property type="match status" value="1"/>
</dbReference>
<dbReference type="InterPro" id="IPR002347">
    <property type="entry name" value="SDR_fam"/>
</dbReference>
<reference evidence="3" key="2">
    <citation type="submission" date="2011-03" db="EMBL/GenBank/DDBJ databases">
        <title>Comparative genomics and transcriptomics of Neospora caninum and Toxoplasma gondii.</title>
        <authorList>
            <person name="Reid A.J."/>
            <person name="Sohal A."/>
            <person name="Harris D."/>
            <person name="Quail M."/>
            <person name="Sanders M."/>
            <person name="Berriman M."/>
            <person name="Wastling J.M."/>
            <person name="Pain A."/>
        </authorList>
    </citation>
    <scope>NUCLEOTIDE SEQUENCE</scope>
    <source>
        <strain evidence="3">Liverpool</strain>
    </source>
</reference>